<gene>
    <name evidence="2" type="ORF">AMTR_s00074p00077070</name>
</gene>
<dbReference type="AlphaFoldDB" id="W1NM06"/>
<proteinExistence type="predicted"/>
<reference evidence="3" key="1">
    <citation type="journal article" date="2013" name="Science">
        <title>The Amborella genome and the evolution of flowering plants.</title>
        <authorList>
            <consortium name="Amborella Genome Project"/>
        </authorList>
    </citation>
    <scope>NUCLEOTIDE SEQUENCE [LARGE SCALE GENOMIC DNA]</scope>
</reference>
<name>W1NM06_AMBTC</name>
<dbReference type="HOGENOM" id="CLU_2625276_0_0_1"/>
<keyword evidence="3" id="KW-1185">Reference proteome</keyword>
<evidence type="ECO:0000313" key="3">
    <source>
        <dbReference type="Proteomes" id="UP000017836"/>
    </source>
</evidence>
<organism evidence="2 3">
    <name type="scientific">Amborella trichopoda</name>
    <dbReference type="NCBI Taxonomy" id="13333"/>
    <lineage>
        <taxon>Eukaryota</taxon>
        <taxon>Viridiplantae</taxon>
        <taxon>Streptophyta</taxon>
        <taxon>Embryophyta</taxon>
        <taxon>Tracheophyta</taxon>
        <taxon>Spermatophyta</taxon>
        <taxon>Magnoliopsida</taxon>
        <taxon>Amborellales</taxon>
        <taxon>Amborellaceae</taxon>
        <taxon>Amborella</taxon>
    </lineage>
</organism>
<dbReference type="Proteomes" id="UP000017836">
    <property type="component" value="Unassembled WGS sequence"/>
</dbReference>
<evidence type="ECO:0000256" key="1">
    <source>
        <dbReference type="SAM" id="MobiDB-lite"/>
    </source>
</evidence>
<evidence type="ECO:0000313" key="2">
    <source>
        <dbReference type="EMBL" id="ERM96902.1"/>
    </source>
</evidence>
<feature type="region of interest" description="Disordered" evidence="1">
    <location>
        <begin position="34"/>
        <end position="78"/>
    </location>
</feature>
<protein>
    <submittedName>
        <fullName evidence="2">Uncharacterized protein</fullName>
    </submittedName>
</protein>
<feature type="compositionally biased region" description="Basic and acidic residues" evidence="1">
    <location>
        <begin position="56"/>
        <end position="78"/>
    </location>
</feature>
<dbReference type="EMBL" id="KI396637">
    <property type="protein sequence ID" value="ERM96902.1"/>
    <property type="molecule type" value="Genomic_DNA"/>
</dbReference>
<accession>W1NM06</accession>
<sequence length="78" mass="8822">MVCVRSKIGKTTDNTRRQNKIFEKELRKMKVGGLGNITSDTANGAPNRDSLWLEKNLSRDDKTTPKGKKTKEARFSPK</sequence>
<dbReference type="Gramene" id="ERM96902">
    <property type="protein sequence ID" value="ERM96902"/>
    <property type="gene ID" value="AMTR_s00074p00077070"/>
</dbReference>